<dbReference type="Proteomes" id="UP000887300">
    <property type="component" value="Unassembled WGS sequence"/>
</dbReference>
<name>A0A8X8G775_ACIFI</name>
<accession>A0A8X8G775</accession>
<comment type="caution">
    <text evidence="2">The sequence shown here is derived from an EMBL/GenBank/DDBJ whole genome shotgun (WGS) entry which is preliminary data.</text>
</comment>
<evidence type="ECO:0000313" key="2">
    <source>
        <dbReference type="EMBL" id="MBU2721813.1"/>
    </source>
</evidence>
<feature type="compositionally biased region" description="Basic residues" evidence="1">
    <location>
        <begin position="9"/>
        <end position="19"/>
    </location>
</feature>
<gene>
    <name evidence="2" type="ORF">HF568_00895</name>
</gene>
<evidence type="ECO:0000313" key="3">
    <source>
        <dbReference type="Proteomes" id="UP000887300"/>
    </source>
</evidence>
<dbReference type="AlphaFoldDB" id="A0A8X8G775"/>
<organism evidence="2 3">
    <name type="scientific">Acidithiobacillus ferridurans</name>
    <dbReference type="NCBI Taxonomy" id="1232575"/>
    <lineage>
        <taxon>Bacteria</taxon>
        <taxon>Pseudomonadati</taxon>
        <taxon>Pseudomonadota</taxon>
        <taxon>Acidithiobacillia</taxon>
        <taxon>Acidithiobacillales</taxon>
        <taxon>Acidithiobacillaceae</taxon>
        <taxon>Acidithiobacillus</taxon>
    </lineage>
</organism>
<feature type="region of interest" description="Disordered" evidence="1">
    <location>
        <begin position="1"/>
        <end position="25"/>
    </location>
</feature>
<sequence>MTKDDLKPSKGRGGKRANAGRKAADGVTNTIQVMVSLTPEHREKFKKLGGSLWLRRMIDEQFDR</sequence>
<proteinExistence type="predicted"/>
<protein>
    <submittedName>
        <fullName evidence="2">Uncharacterized protein</fullName>
    </submittedName>
</protein>
<dbReference type="EMBL" id="JABBHS010000027">
    <property type="protein sequence ID" value="MBU2721813.1"/>
    <property type="molecule type" value="Genomic_DNA"/>
</dbReference>
<dbReference type="RefSeq" id="WP_215886347.1">
    <property type="nucleotide sequence ID" value="NZ_CP134225.1"/>
</dbReference>
<evidence type="ECO:0000256" key="1">
    <source>
        <dbReference type="SAM" id="MobiDB-lite"/>
    </source>
</evidence>
<reference evidence="2" key="1">
    <citation type="journal article" date="2021" name="ISME J.">
        <title>Genomic evolution of the class Acidithiobacillia: deep-branching Proteobacteria living in extreme acidic conditions.</title>
        <authorList>
            <person name="Moya-Beltran A."/>
            <person name="Beard S."/>
            <person name="Rojas-Villalobos C."/>
            <person name="Issotta F."/>
            <person name="Gallardo Y."/>
            <person name="Ulloa R."/>
            <person name="Giaveno A."/>
            <person name="Degli Esposti M."/>
            <person name="Johnson D.B."/>
            <person name="Quatrini R."/>
        </authorList>
    </citation>
    <scope>NUCLEOTIDE SEQUENCE</scope>
    <source>
        <strain evidence="2">DSM 583</strain>
    </source>
</reference>